<feature type="active site" description="Proton acceptor" evidence="5">
    <location>
        <position position="343"/>
    </location>
</feature>
<dbReference type="GO" id="GO:0006635">
    <property type="term" value="P:fatty acid beta-oxidation"/>
    <property type="evidence" value="ECO:0007669"/>
    <property type="project" value="TreeGrafter"/>
</dbReference>
<comment type="similarity">
    <text evidence="2 6">Belongs to the thiolase-like superfamily. Thiolase family.</text>
</comment>
<dbReference type="AlphaFoldDB" id="A0A9E6XUP6"/>
<gene>
    <name evidence="9" type="primary">fadA_1</name>
    <name evidence="9" type="ORF">DSM104329_01214</name>
</gene>
<keyword evidence="3 6" id="KW-0808">Transferase</keyword>
<dbReference type="InterPro" id="IPR020616">
    <property type="entry name" value="Thiolase_N"/>
</dbReference>
<protein>
    <submittedName>
        <fullName evidence="9">3-ketoacyl-CoA thiolase</fullName>
        <ecNumber evidence="9">2.3.1.16</ecNumber>
    </submittedName>
</protein>
<evidence type="ECO:0000256" key="4">
    <source>
        <dbReference type="ARBA" id="ARBA00023315"/>
    </source>
</evidence>
<organism evidence="9 10">
    <name type="scientific">Capillimicrobium parvum</name>
    <dbReference type="NCBI Taxonomy" id="2884022"/>
    <lineage>
        <taxon>Bacteria</taxon>
        <taxon>Bacillati</taxon>
        <taxon>Actinomycetota</taxon>
        <taxon>Thermoleophilia</taxon>
        <taxon>Solirubrobacterales</taxon>
        <taxon>Capillimicrobiaceae</taxon>
        <taxon>Capillimicrobium</taxon>
    </lineage>
</organism>
<evidence type="ECO:0000259" key="8">
    <source>
        <dbReference type="Pfam" id="PF02803"/>
    </source>
</evidence>
<dbReference type="PANTHER" id="PTHR43853">
    <property type="entry name" value="3-KETOACYL-COA THIOLASE, PEROXISOMAL"/>
    <property type="match status" value="1"/>
</dbReference>
<dbReference type="Pfam" id="PF02803">
    <property type="entry name" value="Thiolase_C"/>
    <property type="match status" value="1"/>
</dbReference>
<evidence type="ECO:0000256" key="1">
    <source>
        <dbReference type="ARBA" id="ARBA00005189"/>
    </source>
</evidence>
<proteinExistence type="inferred from homology"/>
<dbReference type="InterPro" id="IPR020617">
    <property type="entry name" value="Thiolase_C"/>
</dbReference>
<feature type="domain" description="Thiolase C-terminal" evidence="8">
    <location>
        <begin position="263"/>
        <end position="386"/>
    </location>
</feature>
<evidence type="ECO:0000256" key="2">
    <source>
        <dbReference type="ARBA" id="ARBA00010982"/>
    </source>
</evidence>
<dbReference type="PROSITE" id="PS00737">
    <property type="entry name" value="THIOLASE_2"/>
    <property type="match status" value="1"/>
</dbReference>
<dbReference type="EMBL" id="CP087164">
    <property type="protein sequence ID" value="UGS34832.1"/>
    <property type="molecule type" value="Genomic_DNA"/>
</dbReference>
<dbReference type="GO" id="GO:0010124">
    <property type="term" value="P:phenylacetate catabolic process"/>
    <property type="evidence" value="ECO:0007669"/>
    <property type="project" value="TreeGrafter"/>
</dbReference>
<reference evidence="9" key="1">
    <citation type="journal article" date="2022" name="Int. J. Syst. Evol. Microbiol.">
        <title>Pseudomonas aegrilactucae sp. nov. and Pseudomonas morbosilactucae sp. nov., pathogens causing bacterial rot of lettuce in Japan.</title>
        <authorList>
            <person name="Sawada H."/>
            <person name="Fujikawa T."/>
            <person name="Satou M."/>
        </authorList>
    </citation>
    <scope>NUCLEOTIDE SEQUENCE</scope>
    <source>
        <strain evidence="9">0166_1</strain>
    </source>
</reference>
<dbReference type="Proteomes" id="UP001162834">
    <property type="component" value="Chromosome"/>
</dbReference>
<dbReference type="InterPro" id="IPR020615">
    <property type="entry name" value="Thiolase_acyl_enz_int_AS"/>
</dbReference>
<keyword evidence="4 6" id="KW-0012">Acyltransferase</keyword>
<dbReference type="PROSITE" id="PS00098">
    <property type="entry name" value="THIOLASE_1"/>
    <property type="match status" value="1"/>
</dbReference>
<dbReference type="InterPro" id="IPR020613">
    <property type="entry name" value="Thiolase_CS"/>
</dbReference>
<dbReference type="NCBIfam" id="TIGR01930">
    <property type="entry name" value="AcCoA-C-Actrans"/>
    <property type="match status" value="1"/>
</dbReference>
<dbReference type="PANTHER" id="PTHR43853:SF21">
    <property type="entry name" value="STEROID 3-KETOACYL-COA THIOLASE"/>
    <property type="match status" value="1"/>
</dbReference>
<evidence type="ECO:0000256" key="5">
    <source>
        <dbReference type="PIRSR" id="PIRSR000429-1"/>
    </source>
</evidence>
<dbReference type="GO" id="GO:0005737">
    <property type="term" value="C:cytoplasm"/>
    <property type="evidence" value="ECO:0007669"/>
    <property type="project" value="UniProtKB-ARBA"/>
</dbReference>
<evidence type="ECO:0000256" key="6">
    <source>
        <dbReference type="RuleBase" id="RU003557"/>
    </source>
</evidence>
<dbReference type="EC" id="2.3.1.16" evidence="9"/>
<dbReference type="SUPFAM" id="SSF53901">
    <property type="entry name" value="Thiolase-like"/>
    <property type="match status" value="2"/>
</dbReference>
<feature type="active site" description="Acyl-thioester intermediate" evidence="5">
    <location>
        <position position="91"/>
    </location>
</feature>
<dbReference type="CDD" id="cd00751">
    <property type="entry name" value="thiolase"/>
    <property type="match status" value="1"/>
</dbReference>
<dbReference type="KEGG" id="sbae:DSM104329_01214"/>
<dbReference type="RefSeq" id="WP_259314498.1">
    <property type="nucleotide sequence ID" value="NZ_CP087164.1"/>
</dbReference>
<accession>A0A9E6XUP6</accession>
<dbReference type="FunFam" id="3.40.47.10:FF:000010">
    <property type="entry name" value="Acetyl-CoA acetyltransferase (Thiolase)"/>
    <property type="match status" value="1"/>
</dbReference>
<dbReference type="InterPro" id="IPR002155">
    <property type="entry name" value="Thiolase"/>
</dbReference>
<evidence type="ECO:0000313" key="9">
    <source>
        <dbReference type="EMBL" id="UGS34832.1"/>
    </source>
</evidence>
<dbReference type="GO" id="GO:0003988">
    <property type="term" value="F:acetyl-CoA C-acyltransferase activity"/>
    <property type="evidence" value="ECO:0007669"/>
    <property type="project" value="UniProtKB-EC"/>
</dbReference>
<dbReference type="Pfam" id="PF00108">
    <property type="entry name" value="Thiolase_N"/>
    <property type="match status" value="1"/>
</dbReference>
<dbReference type="InterPro" id="IPR016039">
    <property type="entry name" value="Thiolase-like"/>
</dbReference>
<evidence type="ECO:0000256" key="3">
    <source>
        <dbReference type="ARBA" id="ARBA00022679"/>
    </source>
</evidence>
<dbReference type="PIRSF" id="PIRSF000429">
    <property type="entry name" value="Ac-CoA_Ac_transf"/>
    <property type="match status" value="1"/>
</dbReference>
<sequence>MGTPVIVDVLRTPVGRAHKGSLTAVRPDDLAALVVRGLLERHPDVDPATIDDVACGCGFPWGEQGYNVGRNVAILAGLPHTVPAQTVTRLCASSLQALRIAAHAIIAGEVRTMIAVGVESVSRVGRGIELSTPNPLLDPEADGEVLGAVFTPMGITAENVAARYGVTREESDRFAQRSQERAVAAARSGFSAREILPVARPDGGTMTADDSPRAGSTLEKLAALDPVFREDGVVTAGNSCPLNDGAAAALVMDEGHARALGLRPRARILASAVSAVDPAYMGVGPIEAIGCALDRAGVAIADVDRYEINEAFAAQVIPVCRETGIDPFDDRVNAHGGGIAIGHPFGMTGLRIMSTLLNGLDECDGTIGIESMCVGGGQGQAMVVERIG</sequence>
<name>A0A9E6XUP6_9ACTN</name>
<evidence type="ECO:0000313" key="10">
    <source>
        <dbReference type="Proteomes" id="UP001162834"/>
    </source>
</evidence>
<dbReference type="Gene3D" id="3.40.47.10">
    <property type="match status" value="1"/>
</dbReference>
<dbReference type="InterPro" id="IPR050215">
    <property type="entry name" value="Thiolase-like_sf_Thiolase"/>
</dbReference>
<comment type="pathway">
    <text evidence="1">Lipid metabolism.</text>
</comment>
<feature type="domain" description="Thiolase N-terminal" evidence="7">
    <location>
        <begin position="5"/>
        <end position="254"/>
    </location>
</feature>
<feature type="active site" description="Proton acceptor" evidence="5">
    <location>
        <position position="373"/>
    </location>
</feature>
<evidence type="ECO:0000259" key="7">
    <source>
        <dbReference type="Pfam" id="PF00108"/>
    </source>
</evidence>
<keyword evidence="10" id="KW-1185">Reference proteome</keyword>